<dbReference type="Proteomes" id="UP000184440">
    <property type="component" value="Unassembled WGS sequence"/>
</dbReference>
<evidence type="ECO:0000313" key="2">
    <source>
        <dbReference type="EMBL" id="SHN33956.1"/>
    </source>
</evidence>
<dbReference type="AlphaFoldDB" id="A0A1M7QQR5"/>
<dbReference type="STRING" id="134849.SAMN05443668_105203"/>
<dbReference type="EMBL" id="FRCS01000005">
    <property type="protein sequence ID" value="SHN33956.1"/>
    <property type="molecule type" value="Genomic_DNA"/>
</dbReference>
<reference evidence="2 3" key="1">
    <citation type="submission" date="2016-11" db="EMBL/GenBank/DDBJ databases">
        <authorList>
            <person name="Jaros S."/>
            <person name="Januszkiewicz K."/>
            <person name="Wedrychowicz H."/>
        </authorList>
    </citation>
    <scope>NUCLEOTIDE SEQUENCE [LARGE SCALE GENOMIC DNA]</scope>
    <source>
        <strain evidence="2 3">DSM 46144</strain>
    </source>
</reference>
<dbReference type="RefSeq" id="WP_073258806.1">
    <property type="nucleotide sequence ID" value="NZ_FRCS01000005.1"/>
</dbReference>
<evidence type="ECO:0000313" key="3">
    <source>
        <dbReference type="Proteomes" id="UP000184440"/>
    </source>
</evidence>
<feature type="region of interest" description="Disordered" evidence="1">
    <location>
        <begin position="1"/>
        <end position="22"/>
    </location>
</feature>
<protein>
    <submittedName>
        <fullName evidence="2">Uncharacterized protein</fullName>
    </submittedName>
</protein>
<keyword evidence="3" id="KW-1185">Reference proteome</keyword>
<gene>
    <name evidence="2" type="ORF">SAMN05443668_105203</name>
</gene>
<sequence length="96" mass="10189">MSTEYGHLPDGQTETPPQAPDGCAVSDVIAVVMRLLVDRGHPIDSAAMRHVATRTAAVGLLLAFEVRPLTDDHPWDGPPYYGLGTGGPFQHDGGLK</sequence>
<accession>A0A1M7QQR5</accession>
<evidence type="ECO:0000256" key="1">
    <source>
        <dbReference type="SAM" id="MobiDB-lite"/>
    </source>
</evidence>
<organism evidence="2 3">
    <name type="scientific">Cryptosporangium aurantiacum</name>
    <dbReference type="NCBI Taxonomy" id="134849"/>
    <lineage>
        <taxon>Bacteria</taxon>
        <taxon>Bacillati</taxon>
        <taxon>Actinomycetota</taxon>
        <taxon>Actinomycetes</taxon>
        <taxon>Cryptosporangiales</taxon>
        <taxon>Cryptosporangiaceae</taxon>
        <taxon>Cryptosporangium</taxon>
    </lineage>
</organism>
<proteinExistence type="predicted"/>
<name>A0A1M7QQR5_9ACTN</name>